<dbReference type="OrthoDB" id="9790745at2"/>
<dbReference type="InterPro" id="IPR001226">
    <property type="entry name" value="Flavodoxin_CS"/>
</dbReference>
<protein>
    <submittedName>
        <fullName evidence="2">Flavodoxin</fullName>
    </submittedName>
</protein>
<feature type="domain" description="Flavodoxin-like" evidence="1">
    <location>
        <begin position="4"/>
        <end position="157"/>
    </location>
</feature>
<dbReference type="SUPFAM" id="SSF52218">
    <property type="entry name" value="Flavoproteins"/>
    <property type="match status" value="1"/>
</dbReference>
<dbReference type="PROSITE" id="PS00201">
    <property type="entry name" value="FLAVODOXIN"/>
    <property type="match status" value="1"/>
</dbReference>
<accession>A0A0S7BLD4</accession>
<name>A0A0S7BLD4_9CHLR</name>
<dbReference type="STRING" id="1678840.ATC1_131099"/>
<keyword evidence="3" id="KW-1185">Reference proteome</keyword>
<dbReference type="InterPro" id="IPR008254">
    <property type="entry name" value="Flavodoxin/NO_synth"/>
</dbReference>
<organism evidence="2">
    <name type="scientific">Flexilinea flocculi</name>
    <dbReference type="NCBI Taxonomy" id="1678840"/>
    <lineage>
        <taxon>Bacteria</taxon>
        <taxon>Bacillati</taxon>
        <taxon>Chloroflexota</taxon>
        <taxon>Anaerolineae</taxon>
        <taxon>Anaerolineales</taxon>
        <taxon>Anaerolineaceae</taxon>
        <taxon>Flexilinea</taxon>
    </lineage>
</organism>
<reference evidence="2" key="1">
    <citation type="journal article" date="2015" name="Genome Announc.">
        <title>Draft Genome Sequence of Anaerolineae Strain TC1, a Novel Isolate from a Methanogenic Wastewater Treatment System.</title>
        <authorList>
            <person name="Matsuura N."/>
            <person name="Tourlousse D.M."/>
            <person name="Sun L."/>
            <person name="Toyonaga M."/>
            <person name="Kuroda K."/>
            <person name="Ohashi A."/>
            <person name="Cruz R."/>
            <person name="Yamaguchi T."/>
            <person name="Sekiguchi Y."/>
        </authorList>
    </citation>
    <scope>NUCLEOTIDE SEQUENCE [LARGE SCALE GENOMIC DNA]</scope>
    <source>
        <strain evidence="2">TC1</strain>
    </source>
</reference>
<evidence type="ECO:0000313" key="3">
    <source>
        <dbReference type="Proteomes" id="UP000053370"/>
    </source>
</evidence>
<dbReference type="Proteomes" id="UP000053370">
    <property type="component" value="Unassembled WGS sequence"/>
</dbReference>
<evidence type="ECO:0000259" key="1">
    <source>
        <dbReference type="PROSITE" id="PS50902"/>
    </source>
</evidence>
<gene>
    <name evidence="2" type="ORF">ATC1_131099</name>
</gene>
<dbReference type="Gene3D" id="3.40.50.360">
    <property type="match status" value="1"/>
</dbReference>
<dbReference type="GO" id="GO:0010181">
    <property type="term" value="F:FMN binding"/>
    <property type="evidence" value="ECO:0007669"/>
    <property type="project" value="InterPro"/>
</dbReference>
<dbReference type="EMBL" id="DF968181">
    <property type="protein sequence ID" value="GAP41117.1"/>
    <property type="molecule type" value="Genomic_DNA"/>
</dbReference>
<proteinExistence type="predicted"/>
<evidence type="ECO:0000313" key="2">
    <source>
        <dbReference type="EMBL" id="GAP41117.1"/>
    </source>
</evidence>
<dbReference type="GO" id="GO:0009055">
    <property type="term" value="F:electron transfer activity"/>
    <property type="evidence" value="ECO:0007669"/>
    <property type="project" value="InterPro"/>
</dbReference>
<sequence>MKKTLIIYDSYFGNTKKIAETVEGRLKGILDPSLMQINEFSMNMLNDIQILIAGSPTRGFKPTEAYLNLFKKIPEHALAGIQIAVFDTRIDPADIHSIIFRFIVQRGGYAAPKIVKELTNKGGQLILPPEGFFVEKSEGPLKGGEETRAAAWSEKIISLIEAKK</sequence>
<dbReference type="RefSeq" id="WP_062281689.1">
    <property type="nucleotide sequence ID" value="NZ_DF968181.1"/>
</dbReference>
<dbReference type="PROSITE" id="PS50902">
    <property type="entry name" value="FLAVODOXIN_LIKE"/>
    <property type="match status" value="1"/>
</dbReference>
<dbReference type="AlphaFoldDB" id="A0A0S7BLD4"/>
<dbReference type="InterPro" id="IPR029039">
    <property type="entry name" value="Flavoprotein-like_sf"/>
</dbReference>